<dbReference type="SUPFAM" id="SSF53448">
    <property type="entry name" value="Nucleotide-diphospho-sugar transferases"/>
    <property type="match status" value="1"/>
</dbReference>
<accession>A0A0F8ZKZ4</accession>
<organism evidence="1">
    <name type="scientific">marine sediment metagenome</name>
    <dbReference type="NCBI Taxonomy" id="412755"/>
    <lineage>
        <taxon>unclassified sequences</taxon>
        <taxon>metagenomes</taxon>
        <taxon>ecological metagenomes</taxon>
    </lineage>
</organism>
<feature type="non-terminal residue" evidence="1">
    <location>
        <position position="1"/>
    </location>
</feature>
<dbReference type="PANTHER" id="PTHR12526:SF595">
    <property type="entry name" value="BLL5217 PROTEIN"/>
    <property type="match status" value="1"/>
</dbReference>
<dbReference type="PANTHER" id="PTHR12526">
    <property type="entry name" value="GLYCOSYLTRANSFERASE"/>
    <property type="match status" value="1"/>
</dbReference>
<dbReference type="Gene3D" id="3.40.50.2000">
    <property type="entry name" value="Glycogen Phosphorylase B"/>
    <property type="match status" value="1"/>
</dbReference>
<proteinExistence type="predicted"/>
<sequence>VLEIAKATGTHVKLAGQGSLNSPSPSQGEIIEYVGFADAEKRKGLFSRAKGLLMPTIYLEPFGGVSIEAMISGTPVISSDWGVFPETILHGITGYRCRSLDQFVWAVRNIDNISPQVCRDYALANYSLERVSTMYQEYFEMVNSLWNKKGWYQINDKRKSMSWLERYYPNVTPNSKSRETIITQTDNIVYPEEKEPDYALDLSWYKREKKPGISFIMRARNEQSTIGLALDSLKQLNIPYEVNLVLNQCTDKTEYEATLRLKNGQAINIYQYPFQLGKTGLENQCTPVTSIHSTIWLLNWMLMKGNYEYTFRWDSDFVMTSALSRDVEKAIADKEKIANIAAIFSDTCKTNTEPYLWSNELYPRYTRYSLWHLTRFAIAPAKSVTLAGKIIHDSPLKMKKDYWTMEPWWEREEREGTQKLREKAKKKYEQLKKQIGGDCTT</sequence>
<evidence type="ECO:0000313" key="1">
    <source>
        <dbReference type="EMBL" id="KKK94467.1"/>
    </source>
</evidence>
<gene>
    <name evidence="1" type="ORF">LCGC14_2682570</name>
</gene>
<dbReference type="GO" id="GO:0016757">
    <property type="term" value="F:glycosyltransferase activity"/>
    <property type="evidence" value="ECO:0007669"/>
    <property type="project" value="InterPro"/>
</dbReference>
<dbReference type="SUPFAM" id="SSF53756">
    <property type="entry name" value="UDP-Glycosyltransferase/glycogen phosphorylase"/>
    <property type="match status" value="1"/>
</dbReference>
<protein>
    <submittedName>
        <fullName evidence="1">Uncharacterized protein</fullName>
    </submittedName>
</protein>
<name>A0A0F8ZKZ4_9ZZZZ</name>
<dbReference type="EMBL" id="LAZR01047329">
    <property type="protein sequence ID" value="KKK94467.1"/>
    <property type="molecule type" value="Genomic_DNA"/>
</dbReference>
<dbReference type="Gene3D" id="3.90.550.10">
    <property type="entry name" value="Spore Coat Polysaccharide Biosynthesis Protein SpsA, Chain A"/>
    <property type="match status" value="1"/>
</dbReference>
<dbReference type="InterPro" id="IPR029044">
    <property type="entry name" value="Nucleotide-diphossugar_trans"/>
</dbReference>
<comment type="caution">
    <text evidence="1">The sequence shown here is derived from an EMBL/GenBank/DDBJ whole genome shotgun (WGS) entry which is preliminary data.</text>
</comment>
<reference evidence="1" key="1">
    <citation type="journal article" date="2015" name="Nature">
        <title>Complex archaea that bridge the gap between prokaryotes and eukaryotes.</title>
        <authorList>
            <person name="Spang A."/>
            <person name="Saw J.H."/>
            <person name="Jorgensen S.L."/>
            <person name="Zaremba-Niedzwiedzka K."/>
            <person name="Martijn J."/>
            <person name="Lind A.E."/>
            <person name="van Eijk R."/>
            <person name="Schleper C."/>
            <person name="Guy L."/>
            <person name="Ettema T.J."/>
        </authorList>
    </citation>
    <scope>NUCLEOTIDE SEQUENCE</scope>
</reference>
<feature type="non-terminal residue" evidence="1">
    <location>
        <position position="441"/>
    </location>
</feature>
<dbReference type="AlphaFoldDB" id="A0A0F8ZKZ4"/>
<dbReference type="Pfam" id="PF13692">
    <property type="entry name" value="Glyco_trans_1_4"/>
    <property type="match status" value="1"/>
</dbReference>